<name>A0ABW7P6T0_9ACTN</name>
<feature type="transmembrane region" description="Helical" evidence="1">
    <location>
        <begin position="12"/>
        <end position="31"/>
    </location>
</feature>
<keyword evidence="3" id="KW-1185">Reference proteome</keyword>
<evidence type="ECO:0008006" key="4">
    <source>
        <dbReference type="Google" id="ProtNLM"/>
    </source>
</evidence>
<dbReference type="EMBL" id="JBBDHD010000004">
    <property type="protein sequence ID" value="MFH7594002.1"/>
    <property type="molecule type" value="Genomic_DNA"/>
</dbReference>
<keyword evidence="1" id="KW-1133">Transmembrane helix</keyword>
<keyword evidence="1" id="KW-0812">Transmembrane</keyword>
<sequence length="126" mass="12770">MTALLRYQGALLLRSQGWPAPFALYAVFVGIGVQPGDRMLDSLGYAAAGLVPPAAWLVRVCVTVEPPAARACTAAAAGPARVHAAAVLTGLGAALLTGLLAAAYTLLVGDPAGHDPGRAALTGRWR</sequence>
<protein>
    <recommendedName>
        <fullName evidence="4">ABC transporter</fullName>
    </recommendedName>
</protein>
<organism evidence="2 3">
    <name type="scientific">Streptomyces racemochromogenes</name>
    <dbReference type="NCBI Taxonomy" id="67353"/>
    <lineage>
        <taxon>Bacteria</taxon>
        <taxon>Bacillati</taxon>
        <taxon>Actinomycetota</taxon>
        <taxon>Actinomycetes</taxon>
        <taxon>Kitasatosporales</taxon>
        <taxon>Streptomycetaceae</taxon>
        <taxon>Streptomyces</taxon>
    </lineage>
</organism>
<dbReference type="RefSeq" id="WP_395507952.1">
    <property type="nucleotide sequence ID" value="NZ_JBBDHD010000004.1"/>
</dbReference>
<evidence type="ECO:0000256" key="1">
    <source>
        <dbReference type="SAM" id="Phobius"/>
    </source>
</evidence>
<feature type="transmembrane region" description="Helical" evidence="1">
    <location>
        <begin position="43"/>
        <end position="62"/>
    </location>
</feature>
<keyword evidence="1" id="KW-0472">Membrane</keyword>
<accession>A0ABW7P6T0</accession>
<proteinExistence type="predicted"/>
<feature type="transmembrane region" description="Helical" evidence="1">
    <location>
        <begin position="82"/>
        <end position="107"/>
    </location>
</feature>
<evidence type="ECO:0000313" key="2">
    <source>
        <dbReference type="EMBL" id="MFH7594002.1"/>
    </source>
</evidence>
<comment type="caution">
    <text evidence="2">The sequence shown here is derived from an EMBL/GenBank/DDBJ whole genome shotgun (WGS) entry which is preliminary data.</text>
</comment>
<dbReference type="Proteomes" id="UP001610631">
    <property type="component" value="Unassembled WGS sequence"/>
</dbReference>
<evidence type="ECO:0000313" key="3">
    <source>
        <dbReference type="Proteomes" id="UP001610631"/>
    </source>
</evidence>
<gene>
    <name evidence="2" type="ORF">WDV06_02710</name>
</gene>
<reference evidence="2 3" key="1">
    <citation type="submission" date="2024-03" db="EMBL/GenBank/DDBJ databases">
        <title>Whole genome sequencing of Streptomyces racemochromogenes, to identify antimicrobial biosynthetic gene clusters.</title>
        <authorList>
            <person name="Suryawanshi P."/>
            <person name="Krishnaraj P.U."/>
            <person name="Arun Y.P."/>
            <person name="Suryawanshi M.P."/>
            <person name="Rakshit O."/>
        </authorList>
    </citation>
    <scope>NUCLEOTIDE SEQUENCE [LARGE SCALE GENOMIC DNA]</scope>
    <source>
        <strain evidence="2 3">AUDT626</strain>
    </source>
</reference>